<protein>
    <submittedName>
        <fullName evidence="1">Uncharacterized protein</fullName>
    </submittedName>
</protein>
<evidence type="ECO:0000313" key="2">
    <source>
        <dbReference type="Proteomes" id="UP000824782"/>
    </source>
</evidence>
<organism evidence="1 2">
    <name type="scientific">Engystomops pustulosus</name>
    <name type="common">Tungara frog</name>
    <name type="synonym">Physalaemus pustulosus</name>
    <dbReference type="NCBI Taxonomy" id="76066"/>
    <lineage>
        <taxon>Eukaryota</taxon>
        <taxon>Metazoa</taxon>
        <taxon>Chordata</taxon>
        <taxon>Craniata</taxon>
        <taxon>Vertebrata</taxon>
        <taxon>Euteleostomi</taxon>
        <taxon>Amphibia</taxon>
        <taxon>Batrachia</taxon>
        <taxon>Anura</taxon>
        <taxon>Neobatrachia</taxon>
        <taxon>Hyloidea</taxon>
        <taxon>Leptodactylidae</taxon>
        <taxon>Leiuperinae</taxon>
        <taxon>Engystomops</taxon>
    </lineage>
</organism>
<dbReference type="EMBL" id="WNYA01000003">
    <property type="protein sequence ID" value="KAG8584155.1"/>
    <property type="molecule type" value="Genomic_DNA"/>
</dbReference>
<sequence>MQTCPRSTEPAICHLTVTANDLTLVCPGKRDLSERAPSLSLRLHYMLLHFILDNLFMIFNCDCSSIFRFSLQWFLFQEYMLYH</sequence>
<reference evidence="1" key="1">
    <citation type="thesis" date="2020" institute="ProQuest LLC" country="789 East Eisenhower Parkway, Ann Arbor, MI, USA">
        <title>Comparative Genomics and Chromosome Evolution.</title>
        <authorList>
            <person name="Mudd A.B."/>
        </authorList>
    </citation>
    <scope>NUCLEOTIDE SEQUENCE</scope>
    <source>
        <strain evidence="1">237g6f4</strain>
        <tissue evidence="1">Blood</tissue>
    </source>
</reference>
<accession>A0AAV7CGP7</accession>
<dbReference type="AlphaFoldDB" id="A0AAV7CGP7"/>
<gene>
    <name evidence="1" type="ORF">GDO81_008705</name>
</gene>
<dbReference type="Proteomes" id="UP000824782">
    <property type="component" value="Unassembled WGS sequence"/>
</dbReference>
<name>A0AAV7CGP7_ENGPU</name>
<comment type="caution">
    <text evidence="1">The sequence shown here is derived from an EMBL/GenBank/DDBJ whole genome shotgun (WGS) entry which is preliminary data.</text>
</comment>
<evidence type="ECO:0000313" key="1">
    <source>
        <dbReference type="EMBL" id="KAG8584155.1"/>
    </source>
</evidence>
<proteinExistence type="predicted"/>
<keyword evidence="2" id="KW-1185">Reference proteome</keyword>